<protein>
    <submittedName>
        <fullName evidence="3">Gfo/Idh/MocA family oxidoreductase</fullName>
    </submittedName>
</protein>
<dbReference type="SUPFAM" id="SSF51735">
    <property type="entry name" value="NAD(P)-binding Rossmann-fold domains"/>
    <property type="match status" value="1"/>
</dbReference>
<keyword evidence="4" id="KW-1185">Reference proteome</keyword>
<feature type="domain" description="GFO/IDH/MocA-like oxidoreductase" evidence="2">
    <location>
        <begin position="132"/>
        <end position="257"/>
    </location>
</feature>
<dbReference type="PANTHER" id="PTHR43249">
    <property type="entry name" value="UDP-N-ACETYL-2-AMINO-2-DEOXY-D-GLUCURONATE OXIDASE"/>
    <property type="match status" value="1"/>
</dbReference>
<dbReference type="InterPro" id="IPR000683">
    <property type="entry name" value="Gfo/Idh/MocA-like_OxRdtase_N"/>
</dbReference>
<dbReference type="PANTHER" id="PTHR43249:SF1">
    <property type="entry name" value="D-GLUCOSIDE 3-DEHYDROGENASE"/>
    <property type="match status" value="1"/>
</dbReference>
<accession>A0ABR7NGL8</accession>
<evidence type="ECO:0000259" key="1">
    <source>
        <dbReference type="Pfam" id="PF01408"/>
    </source>
</evidence>
<dbReference type="Pfam" id="PF22725">
    <property type="entry name" value="GFO_IDH_MocA_C3"/>
    <property type="match status" value="1"/>
</dbReference>
<feature type="domain" description="Gfo/Idh/MocA-like oxidoreductase N-terminal" evidence="1">
    <location>
        <begin position="1"/>
        <end position="119"/>
    </location>
</feature>
<dbReference type="Gene3D" id="3.30.360.10">
    <property type="entry name" value="Dihydrodipicolinate Reductase, domain 2"/>
    <property type="match status" value="1"/>
</dbReference>
<name>A0ABR7NGL8_9FIRM</name>
<dbReference type="InterPro" id="IPR036291">
    <property type="entry name" value="NAD(P)-bd_dom_sf"/>
</dbReference>
<dbReference type="InterPro" id="IPR055170">
    <property type="entry name" value="GFO_IDH_MocA-like_dom"/>
</dbReference>
<dbReference type="RefSeq" id="WP_262398525.1">
    <property type="nucleotide sequence ID" value="NZ_JACRTB010000001.1"/>
</dbReference>
<gene>
    <name evidence="3" type="ORF">H8717_00165</name>
</gene>
<organism evidence="3 4">
    <name type="scientific">Yanshouia hominis</name>
    <dbReference type="NCBI Taxonomy" id="2763673"/>
    <lineage>
        <taxon>Bacteria</taxon>
        <taxon>Bacillati</taxon>
        <taxon>Bacillota</taxon>
        <taxon>Clostridia</taxon>
        <taxon>Eubacteriales</taxon>
        <taxon>Oscillospiraceae</taxon>
        <taxon>Yanshouia</taxon>
    </lineage>
</organism>
<sequence>MRYALIGCGRIAGRHLAAARAASLEISAVCDPVLERGRELLRRTGLGESGVRIYADHRELLDRERPELAAVAAQSGVHARVALDCLDAGAHVIVEKPMALSLSDADEMIRRAGERGLCLVPCHQNRFNPAVMALRRALDAGRFGRLSHAALTLRWNRDDAYYRQADWRGRWASDGGILMNQCIHGIDLLRWMGEGEPEWVCGALARRMHPHIETEDVGIAAVRFSGGMLATIEGSGNLYPSNLEETLSVFGERGTVRLGGAAANRIEVWRVEGEETPPRIEPAPGGGQDIYGSGHLALYADASAAIREGRRPFITGEDGRAALELVLAVYRSHRTGGPVTLPLAGFSPAEMEGTFP</sequence>
<comment type="caution">
    <text evidence="3">The sequence shown here is derived from an EMBL/GenBank/DDBJ whole genome shotgun (WGS) entry which is preliminary data.</text>
</comment>
<dbReference type="SUPFAM" id="SSF55347">
    <property type="entry name" value="Glyceraldehyde-3-phosphate dehydrogenase-like, C-terminal domain"/>
    <property type="match status" value="1"/>
</dbReference>
<evidence type="ECO:0000259" key="2">
    <source>
        <dbReference type="Pfam" id="PF22725"/>
    </source>
</evidence>
<dbReference type="Gene3D" id="3.40.50.720">
    <property type="entry name" value="NAD(P)-binding Rossmann-like Domain"/>
    <property type="match status" value="1"/>
</dbReference>
<proteinExistence type="predicted"/>
<dbReference type="Proteomes" id="UP000658131">
    <property type="component" value="Unassembled WGS sequence"/>
</dbReference>
<evidence type="ECO:0000313" key="3">
    <source>
        <dbReference type="EMBL" id="MBC8574828.1"/>
    </source>
</evidence>
<dbReference type="Pfam" id="PF01408">
    <property type="entry name" value="GFO_IDH_MocA"/>
    <property type="match status" value="1"/>
</dbReference>
<evidence type="ECO:0000313" key="4">
    <source>
        <dbReference type="Proteomes" id="UP000658131"/>
    </source>
</evidence>
<dbReference type="EMBL" id="JACRTB010000001">
    <property type="protein sequence ID" value="MBC8574828.1"/>
    <property type="molecule type" value="Genomic_DNA"/>
</dbReference>
<reference evidence="3 4" key="1">
    <citation type="submission" date="2020-08" db="EMBL/GenBank/DDBJ databases">
        <title>Genome public.</title>
        <authorList>
            <person name="Liu C."/>
            <person name="Sun Q."/>
        </authorList>
    </citation>
    <scope>NUCLEOTIDE SEQUENCE [LARGE SCALE GENOMIC DNA]</scope>
    <source>
        <strain evidence="3 4">BX1</strain>
    </source>
</reference>
<dbReference type="InterPro" id="IPR052515">
    <property type="entry name" value="Gfo/Idh/MocA_Oxidoreductase"/>
</dbReference>